<name>A0A095SRX4_9FLAO</name>
<reference evidence="2 3" key="1">
    <citation type="submission" date="2014-09" db="EMBL/GenBank/DDBJ databases">
        <title>Whole Genome Shotgun of Flavobacterium aquatile LMG 4008.</title>
        <authorList>
            <person name="Gale A.N."/>
            <person name="Pipes S.E."/>
            <person name="Newman J.D."/>
        </authorList>
    </citation>
    <scope>NUCLEOTIDE SEQUENCE [LARGE SCALE GENOMIC DNA]</scope>
    <source>
        <strain evidence="2 3">LMG 4008</strain>
    </source>
</reference>
<dbReference type="RefSeq" id="WP_035127594.1">
    <property type="nucleotide sequence ID" value="NZ_JRHH01000005.1"/>
</dbReference>
<gene>
    <name evidence="2" type="ORF">LG45_12690</name>
</gene>
<proteinExistence type="predicted"/>
<evidence type="ECO:0000313" key="3">
    <source>
        <dbReference type="Proteomes" id="UP000029554"/>
    </source>
</evidence>
<dbReference type="OrthoDB" id="1368146at2"/>
<accession>A0A095SRX4</accession>
<evidence type="ECO:0000313" key="2">
    <source>
        <dbReference type="EMBL" id="KGD67079.1"/>
    </source>
</evidence>
<organism evidence="2 3">
    <name type="scientific">Flavobacterium aquatile LMG 4008 = ATCC 11947</name>
    <dbReference type="NCBI Taxonomy" id="1453498"/>
    <lineage>
        <taxon>Bacteria</taxon>
        <taxon>Pseudomonadati</taxon>
        <taxon>Bacteroidota</taxon>
        <taxon>Flavobacteriia</taxon>
        <taxon>Flavobacteriales</taxon>
        <taxon>Flavobacteriaceae</taxon>
        <taxon>Flavobacterium</taxon>
    </lineage>
</organism>
<dbReference type="eggNOG" id="ENOG502ZYNP">
    <property type="taxonomic scope" value="Bacteria"/>
</dbReference>
<sequence length="74" mass="8890">MSERWKYQIKMGGFWGIFMIIFMTLFEIKEKPFVEQLSSTNFYIRAGIYLAVGIFGLGYYNWKQKMKSEKIDKL</sequence>
<keyword evidence="3" id="KW-1185">Reference proteome</keyword>
<keyword evidence="1" id="KW-1133">Transmembrane helix</keyword>
<protein>
    <submittedName>
        <fullName evidence="2">Uncharacterized protein</fullName>
    </submittedName>
</protein>
<keyword evidence="1" id="KW-0472">Membrane</keyword>
<feature type="transmembrane region" description="Helical" evidence="1">
    <location>
        <begin position="12"/>
        <end position="28"/>
    </location>
</feature>
<keyword evidence="1" id="KW-0812">Transmembrane</keyword>
<dbReference type="Proteomes" id="UP000029554">
    <property type="component" value="Unassembled WGS sequence"/>
</dbReference>
<comment type="caution">
    <text evidence="2">The sequence shown here is derived from an EMBL/GenBank/DDBJ whole genome shotgun (WGS) entry which is preliminary data.</text>
</comment>
<feature type="transmembrane region" description="Helical" evidence="1">
    <location>
        <begin position="40"/>
        <end position="60"/>
    </location>
</feature>
<dbReference type="AlphaFoldDB" id="A0A095SRX4"/>
<evidence type="ECO:0000256" key="1">
    <source>
        <dbReference type="SAM" id="Phobius"/>
    </source>
</evidence>
<dbReference type="EMBL" id="JRHH01000005">
    <property type="protein sequence ID" value="KGD67079.1"/>
    <property type="molecule type" value="Genomic_DNA"/>
</dbReference>